<protein>
    <submittedName>
        <fullName evidence="3">RGS domain-containing protein</fullName>
    </submittedName>
</protein>
<accession>A0A5S6R1E4</accession>
<sequence>MGDPGLRCGLDAGTPSSQKDRKSSSGTFSHDYDALAQLFWSSDCPNRLMREELGFSPGPGNAYSTKQRPSYVEVNKLVNVTSVHISLSPKREAGRYDQLIRDVTNMLLPYYMKRELHFLEKFMEAAAGPPTVTMTPFERLAMAQRIVYTLKRNFPRFLIAGRTVEKR</sequence>
<dbReference type="WBParaSite" id="TMUE_3000013476.1">
    <property type="protein sequence ID" value="TMUE_3000013476.1"/>
    <property type="gene ID" value="WBGene00286359"/>
</dbReference>
<evidence type="ECO:0000313" key="3">
    <source>
        <dbReference type="WBParaSite" id="TMUE_3000013476.1"/>
    </source>
</evidence>
<dbReference type="Proteomes" id="UP000046395">
    <property type="component" value="Unassembled WGS sequence"/>
</dbReference>
<evidence type="ECO:0000313" key="2">
    <source>
        <dbReference type="Proteomes" id="UP000046395"/>
    </source>
</evidence>
<name>A0A5S6R1E4_TRIMR</name>
<proteinExistence type="predicted"/>
<reference evidence="3" key="1">
    <citation type="submission" date="2019-12" db="UniProtKB">
        <authorList>
            <consortium name="WormBaseParasite"/>
        </authorList>
    </citation>
    <scope>IDENTIFICATION</scope>
</reference>
<evidence type="ECO:0000256" key="1">
    <source>
        <dbReference type="SAM" id="MobiDB-lite"/>
    </source>
</evidence>
<organism evidence="2 3">
    <name type="scientific">Trichuris muris</name>
    <name type="common">Mouse whipworm</name>
    <dbReference type="NCBI Taxonomy" id="70415"/>
    <lineage>
        <taxon>Eukaryota</taxon>
        <taxon>Metazoa</taxon>
        <taxon>Ecdysozoa</taxon>
        <taxon>Nematoda</taxon>
        <taxon>Enoplea</taxon>
        <taxon>Dorylaimia</taxon>
        <taxon>Trichinellida</taxon>
        <taxon>Trichuridae</taxon>
        <taxon>Trichuris</taxon>
    </lineage>
</organism>
<feature type="region of interest" description="Disordered" evidence="1">
    <location>
        <begin position="1"/>
        <end position="28"/>
    </location>
</feature>
<dbReference type="AlphaFoldDB" id="A0A5S6R1E4"/>
<keyword evidence="2" id="KW-1185">Reference proteome</keyword>